<accession>A0A4S8PLN5</accession>
<sequence>MILTVHSMGKTKHAQTPFEKAELIRVAVEQQRFSIAGIGAGDNQVFMLDERPWKQGIGCRSKSSARQVQVIAPRPSIGCGVRSTLSASGDPHGQADGEALAPATSNERGCGACPCTGRLAS</sequence>
<gene>
    <name evidence="2" type="ORF">E9998_04675</name>
</gene>
<comment type="caution">
    <text evidence="2">The sequence shown here is derived from an EMBL/GenBank/DDBJ whole genome shotgun (WGS) entry which is preliminary data.</text>
</comment>
<dbReference type="EMBL" id="STGX01000003">
    <property type="protein sequence ID" value="THV30685.1"/>
    <property type="molecule type" value="Genomic_DNA"/>
</dbReference>
<dbReference type="OrthoDB" id="5195149at2"/>
<evidence type="ECO:0000313" key="2">
    <source>
        <dbReference type="EMBL" id="THV30685.1"/>
    </source>
</evidence>
<name>A0A4S8PLN5_9ACTN</name>
<organism evidence="2 3">
    <name type="scientific">Glycomyces paridis</name>
    <dbReference type="NCBI Taxonomy" id="2126555"/>
    <lineage>
        <taxon>Bacteria</taxon>
        <taxon>Bacillati</taxon>
        <taxon>Actinomycetota</taxon>
        <taxon>Actinomycetes</taxon>
        <taxon>Glycomycetales</taxon>
        <taxon>Glycomycetaceae</taxon>
        <taxon>Glycomyces</taxon>
    </lineage>
</organism>
<keyword evidence="3" id="KW-1185">Reference proteome</keyword>
<feature type="region of interest" description="Disordered" evidence="1">
    <location>
        <begin position="84"/>
        <end position="108"/>
    </location>
</feature>
<dbReference type="RefSeq" id="WP_136528549.1">
    <property type="nucleotide sequence ID" value="NZ_STGX01000003.1"/>
</dbReference>
<protein>
    <submittedName>
        <fullName evidence="2">Uncharacterized protein</fullName>
    </submittedName>
</protein>
<reference evidence="2 3" key="1">
    <citation type="journal article" date="2018" name="Int. J. Syst. Evol. Microbiol.">
        <title>Glycomyces paridis sp. nov., isolated from the medicinal plant Paris polyphylla.</title>
        <authorList>
            <person name="Fang X.M."/>
            <person name="Bai J.L."/>
            <person name="Su J."/>
            <person name="Zhao L.L."/>
            <person name="Liu H.Y."/>
            <person name="Ma B.P."/>
            <person name="Zhang Y.Q."/>
            <person name="Yu L.Y."/>
        </authorList>
    </citation>
    <scope>NUCLEOTIDE SEQUENCE [LARGE SCALE GENOMIC DNA]</scope>
    <source>
        <strain evidence="2 3">CPCC 204357</strain>
    </source>
</reference>
<evidence type="ECO:0000313" key="3">
    <source>
        <dbReference type="Proteomes" id="UP000305792"/>
    </source>
</evidence>
<proteinExistence type="predicted"/>
<dbReference type="AlphaFoldDB" id="A0A4S8PLN5"/>
<evidence type="ECO:0000256" key="1">
    <source>
        <dbReference type="SAM" id="MobiDB-lite"/>
    </source>
</evidence>
<dbReference type="Proteomes" id="UP000305792">
    <property type="component" value="Unassembled WGS sequence"/>
</dbReference>